<dbReference type="AlphaFoldDB" id="J3P6R7"/>
<dbReference type="GeneID" id="20349667"/>
<protein>
    <submittedName>
        <fullName evidence="1 2">Uncharacterized protein</fullName>
    </submittedName>
</protein>
<dbReference type="EMBL" id="GL385399">
    <property type="protein sequence ID" value="EJT72343.1"/>
    <property type="molecule type" value="Genomic_DNA"/>
</dbReference>
<dbReference type="HOGENOM" id="CLU_2849832_0_0_1"/>
<dbReference type="Proteomes" id="UP000006039">
    <property type="component" value="Unassembled WGS sequence"/>
</dbReference>
<dbReference type="VEuPathDB" id="FungiDB:GGTG_09209"/>
<reference evidence="1" key="2">
    <citation type="submission" date="2010-07" db="EMBL/GenBank/DDBJ databases">
        <authorList>
            <consortium name="The Broad Institute Genome Sequencing Platform"/>
            <consortium name="Broad Institute Genome Sequencing Center for Infectious Disease"/>
            <person name="Ma L.-J."/>
            <person name="Dead R."/>
            <person name="Young S."/>
            <person name="Zeng Q."/>
            <person name="Koehrsen M."/>
            <person name="Alvarado L."/>
            <person name="Berlin A."/>
            <person name="Chapman S.B."/>
            <person name="Chen Z."/>
            <person name="Freedman E."/>
            <person name="Gellesch M."/>
            <person name="Goldberg J."/>
            <person name="Griggs A."/>
            <person name="Gujja S."/>
            <person name="Heilman E.R."/>
            <person name="Heiman D."/>
            <person name="Hepburn T."/>
            <person name="Howarth C."/>
            <person name="Jen D."/>
            <person name="Larson L."/>
            <person name="Mehta T."/>
            <person name="Neiman D."/>
            <person name="Pearson M."/>
            <person name="Roberts A."/>
            <person name="Saif S."/>
            <person name="Shea T."/>
            <person name="Shenoy N."/>
            <person name="Sisk P."/>
            <person name="Stolte C."/>
            <person name="Sykes S."/>
            <person name="Walk T."/>
            <person name="White J."/>
            <person name="Yandava C."/>
            <person name="Haas B."/>
            <person name="Nusbaum C."/>
            <person name="Birren B."/>
        </authorList>
    </citation>
    <scope>NUCLEOTIDE SEQUENCE</scope>
    <source>
        <strain evidence="1">R3-111a-1</strain>
    </source>
</reference>
<keyword evidence="3" id="KW-1185">Reference proteome</keyword>
<gene>
    <name evidence="2" type="primary">20349667</name>
    <name evidence="1" type="ORF">GGTG_09209</name>
</gene>
<reference evidence="1" key="3">
    <citation type="submission" date="2010-09" db="EMBL/GenBank/DDBJ databases">
        <title>Annotation of Gaeumannomyces graminis var. tritici R3-111a-1.</title>
        <authorList>
            <consortium name="The Broad Institute Genome Sequencing Platform"/>
            <person name="Ma L.-J."/>
            <person name="Dead R."/>
            <person name="Young S.K."/>
            <person name="Zeng Q."/>
            <person name="Gargeya S."/>
            <person name="Fitzgerald M."/>
            <person name="Haas B."/>
            <person name="Abouelleil A."/>
            <person name="Alvarado L."/>
            <person name="Arachchi H.M."/>
            <person name="Berlin A."/>
            <person name="Brown A."/>
            <person name="Chapman S.B."/>
            <person name="Chen Z."/>
            <person name="Dunbar C."/>
            <person name="Freedman E."/>
            <person name="Gearin G."/>
            <person name="Gellesch M."/>
            <person name="Goldberg J."/>
            <person name="Griggs A."/>
            <person name="Gujja S."/>
            <person name="Heiman D."/>
            <person name="Howarth C."/>
            <person name="Larson L."/>
            <person name="Lui A."/>
            <person name="MacDonald P.J.P."/>
            <person name="Mehta T."/>
            <person name="Montmayeur A."/>
            <person name="Murphy C."/>
            <person name="Neiman D."/>
            <person name="Pearson M."/>
            <person name="Priest M."/>
            <person name="Roberts A."/>
            <person name="Saif S."/>
            <person name="Shea T."/>
            <person name="Shenoy N."/>
            <person name="Sisk P."/>
            <person name="Stolte C."/>
            <person name="Sykes S."/>
            <person name="Yandava C."/>
            <person name="Wortman J."/>
            <person name="Nusbaum C."/>
            <person name="Birren B."/>
        </authorList>
    </citation>
    <scope>NUCLEOTIDE SEQUENCE</scope>
    <source>
        <strain evidence="1">R3-111a-1</strain>
    </source>
</reference>
<evidence type="ECO:0000313" key="3">
    <source>
        <dbReference type="Proteomes" id="UP000006039"/>
    </source>
</evidence>
<dbReference type="EnsemblFungi" id="EJT72343">
    <property type="protein sequence ID" value="EJT72343"/>
    <property type="gene ID" value="GGTG_09209"/>
</dbReference>
<sequence length="65" mass="7094">MGQPRSATAHAFQRPAQLKGKSTVVQVGQSTFPQCPASLHHGTRSGLRLLVQSDVSTEYSWPFVQ</sequence>
<name>J3P6R7_GAET3</name>
<reference evidence="3" key="1">
    <citation type="submission" date="2010-07" db="EMBL/GenBank/DDBJ databases">
        <title>The genome sequence of Gaeumannomyces graminis var. tritici strain R3-111a-1.</title>
        <authorList>
            <consortium name="The Broad Institute Genome Sequencing Platform"/>
            <person name="Ma L.-J."/>
            <person name="Dead R."/>
            <person name="Young S."/>
            <person name="Zeng Q."/>
            <person name="Koehrsen M."/>
            <person name="Alvarado L."/>
            <person name="Berlin A."/>
            <person name="Chapman S.B."/>
            <person name="Chen Z."/>
            <person name="Freedman E."/>
            <person name="Gellesch M."/>
            <person name="Goldberg J."/>
            <person name="Griggs A."/>
            <person name="Gujja S."/>
            <person name="Heilman E.R."/>
            <person name="Heiman D."/>
            <person name="Hepburn T."/>
            <person name="Howarth C."/>
            <person name="Jen D."/>
            <person name="Larson L."/>
            <person name="Mehta T."/>
            <person name="Neiman D."/>
            <person name="Pearson M."/>
            <person name="Roberts A."/>
            <person name="Saif S."/>
            <person name="Shea T."/>
            <person name="Shenoy N."/>
            <person name="Sisk P."/>
            <person name="Stolte C."/>
            <person name="Sykes S."/>
            <person name="Walk T."/>
            <person name="White J."/>
            <person name="Yandava C."/>
            <person name="Haas B."/>
            <person name="Nusbaum C."/>
            <person name="Birren B."/>
        </authorList>
    </citation>
    <scope>NUCLEOTIDE SEQUENCE [LARGE SCALE GENOMIC DNA]</scope>
    <source>
        <strain evidence="3">R3-111a-1</strain>
    </source>
</reference>
<reference evidence="2" key="5">
    <citation type="submission" date="2018-04" db="UniProtKB">
        <authorList>
            <consortium name="EnsemblFungi"/>
        </authorList>
    </citation>
    <scope>IDENTIFICATION</scope>
    <source>
        <strain evidence="2">R3-111a-1</strain>
    </source>
</reference>
<reference evidence="2" key="4">
    <citation type="journal article" date="2015" name="G3 (Bethesda)">
        <title>Genome sequences of three phytopathogenic species of the Magnaporthaceae family of fungi.</title>
        <authorList>
            <person name="Okagaki L.H."/>
            <person name="Nunes C.C."/>
            <person name="Sailsbery J."/>
            <person name="Clay B."/>
            <person name="Brown D."/>
            <person name="John T."/>
            <person name="Oh Y."/>
            <person name="Young N."/>
            <person name="Fitzgerald M."/>
            <person name="Haas B.J."/>
            <person name="Zeng Q."/>
            <person name="Young S."/>
            <person name="Adiconis X."/>
            <person name="Fan L."/>
            <person name="Levin J.Z."/>
            <person name="Mitchell T.K."/>
            <person name="Okubara P.A."/>
            <person name="Farman M.L."/>
            <person name="Kohn L.M."/>
            <person name="Birren B."/>
            <person name="Ma L.-J."/>
            <person name="Dean R.A."/>
        </authorList>
    </citation>
    <scope>NUCLEOTIDE SEQUENCE</scope>
    <source>
        <strain evidence="2">R3-111a-1</strain>
    </source>
</reference>
<accession>J3P6R7</accession>
<proteinExistence type="predicted"/>
<evidence type="ECO:0000313" key="2">
    <source>
        <dbReference type="EnsemblFungi" id="EJT72343"/>
    </source>
</evidence>
<dbReference type="RefSeq" id="XP_009225317.1">
    <property type="nucleotide sequence ID" value="XM_009227053.1"/>
</dbReference>
<evidence type="ECO:0000313" key="1">
    <source>
        <dbReference type="EMBL" id="EJT72343.1"/>
    </source>
</evidence>
<organism evidence="1">
    <name type="scientific">Gaeumannomyces tritici (strain R3-111a-1)</name>
    <name type="common">Wheat and barley take-all root rot fungus</name>
    <name type="synonym">Gaeumannomyces graminis var. tritici</name>
    <dbReference type="NCBI Taxonomy" id="644352"/>
    <lineage>
        <taxon>Eukaryota</taxon>
        <taxon>Fungi</taxon>
        <taxon>Dikarya</taxon>
        <taxon>Ascomycota</taxon>
        <taxon>Pezizomycotina</taxon>
        <taxon>Sordariomycetes</taxon>
        <taxon>Sordariomycetidae</taxon>
        <taxon>Magnaporthales</taxon>
        <taxon>Magnaporthaceae</taxon>
        <taxon>Gaeumannomyces</taxon>
    </lineage>
</organism>